<sequence>MKEKRNESTYAVEVMSESEMTEVNGGLWGEVAAFIVSAVFQWGFAAGQEDRAKNK</sequence>
<dbReference type="Proteomes" id="UP000182057">
    <property type="component" value="Unassembled WGS sequence"/>
</dbReference>
<accession>A0A1D3UIN0</accession>
<organism evidence="1 2">
    <name type="scientific">Tannerella forsythia</name>
    <name type="common">Bacteroides forsythus</name>
    <dbReference type="NCBI Taxonomy" id="28112"/>
    <lineage>
        <taxon>Bacteria</taxon>
        <taxon>Pseudomonadati</taxon>
        <taxon>Bacteroidota</taxon>
        <taxon>Bacteroidia</taxon>
        <taxon>Bacteroidales</taxon>
        <taxon>Tannerellaceae</taxon>
        <taxon>Tannerella</taxon>
    </lineage>
</organism>
<reference evidence="1 2" key="1">
    <citation type="submission" date="2016-09" db="EMBL/GenBank/DDBJ databases">
        <authorList>
            <person name="Capua I."/>
            <person name="De Benedictis P."/>
            <person name="Joannis T."/>
            <person name="Lombin L.H."/>
            <person name="Cattoli G."/>
        </authorList>
    </citation>
    <scope>NUCLEOTIDE SEQUENCE [LARGE SCALE GENOMIC DNA]</scope>
    <source>
        <strain evidence="1 2">UB20</strain>
    </source>
</reference>
<evidence type="ECO:0000313" key="1">
    <source>
        <dbReference type="EMBL" id="SCQ19579.1"/>
    </source>
</evidence>
<name>A0A1D3UIN0_TANFO</name>
<dbReference type="EMBL" id="FMMM01000026">
    <property type="protein sequence ID" value="SCQ19579.1"/>
    <property type="molecule type" value="Genomic_DNA"/>
</dbReference>
<evidence type="ECO:0000313" key="2">
    <source>
        <dbReference type="Proteomes" id="UP000182057"/>
    </source>
</evidence>
<protein>
    <recommendedName>
        <fullName evidence="3">Class IIb bacteriocin, lactobin A/cerein 7B family</fullName>
    </recommendedName>
</protein>
<evidence type="ECO:0008006" key="3">
    <source>
        <dbReference type="Google" id="ProtNLM"/>
    </source>
</evidence>
<dbReference type="RefSeq" id="WP_155642410.1">
    <property type="nucleotide sequence ID" value="NZ_CAUTOH010000045.1"/>
</dbReference>
<dbReference type="AlphaFoldDB" id="A0A1D3UIN0"/>
<proteinExistence type="predicted"/>
<gene>
    <name evidence="1" type="ORF">TFUB20_00751</name>
</gene>